<comment type="domain">
    <text evidence="10">The PHD-type zinc finger mediates the binding to H3K4me3.</text>
</comment>
<dbReference type="InterPro" id="IPR024610">
    <property type="entry name" value="ING_N_histone-binding"/>
</dbReference>
<comment type="similarity">
    <text evidence="2 10">Belongs to the ING family.</text>
</comment>
<feature type="site" description="Histone H3K4me3 binding" evidence="7">
    <location>
        <position position="149"/>
    </location>
</feature>
<dbReference type="Proteomes" id="UP000247702">
    <property type="component" value="Unassembled WGS sequence"/>
</dbReference>
<evidence type="ECO:0000256" key="10">
    <source>
        <dbReference type="RuleBase" id="RU361213"/>
    </source>
</evidence>
<dbReference type="CDD" id="cd16858">
    <property type="entry name" value="ING_ING3_Yng2p"/>
    <property type="match status" value="1"/>
</dbReference>
<dbReference type="InterPro" id="IPR013083">
    <property type="entry name" value="Znf_RING/FYVE/PHD"/>
</dbReference>
<evidence type="ECO:0000256" key="8">
    <source>
        <dbReference type="PIRSR" id="PIRSR628651-51"/>
    </source>
</evidence>
<dbReference type="SUPFAM" id="SSF57903">
    <property type="entry name" value="FYVE/PHD zinc finger"/>
    <property type="match status" value="1"/>
</dbReference>
<dbReference type="STRING" id="94130.A0A2Z6S0K7"/>
<dbReference type="PROSITE" id="PS01359">
    <property type="entry name" value="ZF_PHD_1"/>
    <property type="match status" value="1"/>
</dbReference>
<dbReference type="AlphaFoldDB" id="A0A2Z6S0K7"/>
<evidence type="ECO:0000256" key="7">
    <source>
        <dbReference type="PIRSR" id="PIRSR628651-50"/>
    </source>
</evidence>
<gene>
    <name evidence="13" type="ORF">RclHR1_08490002</name>
</gene>
<keyword evidence="3 8" id="KW-0479">Metal-binding</keyword>
<feature type="site" description="Histone H3K4me3 binding" evidence="7">
    <location>
        <position position="172"/>
    </location>
</feature>
<feature type="binding site" evidence="8">
    <location>
        <position position="163"/>
    </location>
    <ligand>
        <name>Zn(2+)</name>
        <dbReference type="ChEBI" id="CHEBI:29105"/>
        <label>2</label>
    </ligand>
</feature>
<evidence type="ECO:0000313" key="14">
    <source>
        <dbReference type="Proteomes" id="UP000247702"/>
    </source>
</evidence>
<evidence type="ECO:0000256" key="9">
    <source>
        <dbReference type="PROSITE-ProRule" id="PRU00146"/>
    </source>
</evidence>
<keyword evidence="5 8" id="KW-0862">Zinc</keyword>
<evidence type="ECO:0000256" key="4">
    <source>
        <dbReference type="ARBA" id="ARBA00022771"/>
    </source>
</evidence>
<dbReference type="PROSITE" id="PS50016">
    <property type="entry name" value="ZF_PHD_2"/>
    <property type="match status" value="1"/>
</dbReference>
<feature type="binding site" evidence="8">
    <location>
        <position position="177"/>
    </location>
    <ligand>
        <name>Zn(2+)</name>
        <dbReference type="ChEBI" id="CHEBI:29105"/>
        <label>1</label>
    </ligand>
</feature>
<dbReference type="InterPro" id="IPR019787">
    <property type="entry name" value="Znf_PHD-finger"/>
</dbReference>
<dbReference type="PANTHER" id="PTHR10333">
    <property type="entry name" value="INHIBITOR OF GROWTH PROTEIN"/>
    <property type="match status" value="1"/>
</dbReference>
<feature type="binding site" evidence="8">
    <location>
        <position position="168"/>
    </location>
    <ligand>
        <name>Zn(2+)</name>
        <dbReference type="ChEBI" id="CHEBI:29105"/>
        <label>2</label>
    </ligand>
</feature>
<feature type="binding site" evidence="8">
    <location>
        <position position="152"/>
    </location>
    <ligand>
        <name>Zn(2+)</name>
        <dbReference type="ChEBI" id="CHEBI:29105"/>
        <label>1</label>
    </ligand>
</feature>
<feature type="coiled-coil region" evidence="11">
    <location>
        <begin position="43"/>
        <end position="70"/>
    </location>
</feature>
<evidence type="ECO:0000256" key="6">
    <source>
        <dbReference type="ARBA" id="ARBA00023242"/>
    </source>
</evidence>
<dbReference type="SMART" id="SM01408">
    <property type="entry name" value="ING"/>
    <property type="match status" value="1"/>
</dbReference>
<keyword evidence="11" id="KW-0175">Coiled coil</keyword>
<dbReference type="SMART" id="SM00249">
    <property type="entry name" value="PHD"/>
    <property type="match status" value="1"/>
</dbReference>
<protein>
    <recommendedName>
        <fullName evidence="10">Chromatin modification-related protein</fullName>
    </recommendedName>
</protein>
<dbReference type="InterPro" id="IPR001965">
    <property type="entry name" value="Znf_PHD"/>
</dbReference>
<feature type="site" description="Histone H3K4me3 binding" evidence="7">
    <location>
        <position position="160"/>
    </location>
</feature>
<comment type="subcellular location">
    <subcellularLocation>
        <location evidence="1 10">Nucleus</location>
    </subcellularLocation>
</comment>
<dbReference type="InterPro" id="IPR028651">
    <property type="entry name" value="ING_fam"/>
</dbReference>
<evidence type="ECO:0000259" key="12">
    <source>
        <dbReference type="PROSITE" id="PS50016"/>
    </source>
</evidence>
<evidence type="ECO:0000256" key="2">
    <source>
        <dbReference type="ARBA" id="ARBA00010210"/>
    </source>
</evidence>
<feature type="binding site" evidence="8">
    <location>
        <position position="193"/>
    </location>
    <ligand>
        <name>Zn(2+)</name>
        <dbReference type="ChEBI" id="CHEBI:29105"/>
        <label>2</label>
    </ligand>
</feature>
<evidence type="ECO:0000256" key="11">
    <source>
        <dbReference type="SAM" id="Coils"/>
    </source>
</evidence>
<keyword evidence="4 9" id="KW-0863">Zinc-finger</keyword>
<comment type="function">
    <text evidence="10">Component of an histone acetyltransferase complex.</text>
</comment>
<reference evidence="13 14" key="1">
    <citation type="submission" date="2017-11" db="EMBL/GenBank/DDBJ databases">
        <title>The genome of Rhizophagus clarus HR1 reveals common genetic basis of auxotrophy among arbuscular mycorrhizal fungi.</title>
        <authorList>
            <person name="Kobayashi Y."/>
        </authorList>
    </citation>
    <scope>NUCLEOTIDE SEQUENCE [LARGE SCALE GENOMIC DNA]</scope>
    <source>
        <strain evidence="13 14">HR1</strain>
    </source>
</reference>
<sequence>MDQETNDTHSIDNEFKSATEVLDDYIDSIYNLGSEVVQSLTELQILDEQLEKLRAIYKECQEKYFEILEESDQSDEEEKIVSYWKDKTEKAYDDALHKQDEKIAVADKLYSLISRHLERLDEELVRNNINLESNDDISDLEFDPNETLYCFCRRPEFGNMIQCDHPRCENAWYHWDCVGLTQQPSGQWFCPDCEFRPYEPNPLDNLMHAIESFAIYSYPSQGLDDFTLSNPPFHCFRDYHAA</sequence>
<dbReference type="Gene3D" id="3.30.40.10">
    <property type="entry name" value="Zinc/RING finger domain, C3HC4 (zinc finger)"/>
    <property type="match status" value="1"/>
</dbReference>
<organism evidence="13 14">
    <name type="scientific">Rhizophagus clarus</name>
    <dbReference type="NCBI Taxonomy" id="94130"/>
    <lineage>
        <taxon>Eukaryota</taxon>
        <taxon>Fungi</taxon>
        <taxon>Fungi incertae sedis</taxon>
        <taxon>Mucoromycota</taxon>
        <taxon>Glomeromycotina</taxon>
        <taxon>Glomeromycetes</taxon>
        <taxon>Glomerales</taxon>
        <taxon>Glomeraceae</taxon>
        <taxon>Rhizophagus</taxon>
    </lineage>
</organism>
<accession>A0A2Z6S0K7</accession>
<name>A0A2Z6S0K7_9GLOM</name>
<dbReference type="EMBL" id="BEXD01004258">
    <property type="protein sequence ID" value="GBC08908.1"/>
    <property type="molecule type" value="Genomic_DNA"/>
</dbReference>
<feature type="binding site" evidence="8">
    <location>
        <position position="174"/>
    </location>
    <ligand>
        <name>Zn(2+)</name>
        <dbReference type="ChEBI" id="CHEBI:29105"/>
        <label>1</label>
    </ligand>
</feature>
<evidence type="ECO:0000256" key="3">
    <source>
        <dbReference type="ARBA" id="ARBA00022723"/>
    </source>
</evidence>
<feature type="site" description="Histone H3K4me3 binding" evidence="7">
    <location>
        <position position="164"/>
    </location>
</feature>
<dbReference type="GO" id="GO:0005634">
    <property type="term" value="C:nucleus"/>
    <property type="evidence" value="ECO:0007669"/>
    <property type="project" value="UniProtKB-SubCell"/>
</dbReference>
<evidence type="ECO:0000256" key="5">
    <source>
        <dbReference type="ARBA" id="ARBA00022833"/>
    </source>
</evidence>
<feature type="binding site" evidence="8">
    <location>
        <position position="150"/>
    </location>
    <ligand>
        <name>Zn(2+)</name>
        <dbReference type="ChEBI" id="CHEBI:29105"/>
        <label>1</label>
    </ligand>
</feature>
<dbReference type="InterPro" id="IPR019786">
    <property type="entry name" value="Zinc_finger_PHD-type_CS"/>
</dbReference>
<keyword evidence="10" id="KW-0156">Chromatin regulator</keyword>
<evidence type="ECO:0000313" key="13">
    <source>
        <dbReference type="EMBL" id="GBC08908.1"/>
    </source>
</evidence>
<keyword evidence="14" id="KW-1185">Reference proteome</keyword>
<dbReference type="Pfam" id="PF00628">
    <property type="entry name" value="PHD"/>
    <property type="match status" value="1"/>
</dbReference>
<feature type="binding site" evidence="8">
    <location>
        <position position="190"/>
    </location>
    <ligand>
        <name>Zn(2+)</name>
        <dbReference type="ChEBI" id="CHEBI:29105"/>
        <label>2</label>
    </ligand>
</feature>
<evidence type="ECO:0000256" key="1">
    <source>
        <dbReference type="ARBA" id="ARBA00004123"/>
    </source>
</evidence>
<comment type="caution">
    <text evidence="13">The sequence shown here is derived from an EMBL/GenBank/DDBJ whole genome shotgun (WGS) entry which is preliminary data.</text>
</comment>
<dbReference type="Pfam" id="PF12998">
    <property type="entry name" value="ING"/>
    <property type="match status" value="1"/>
</dbReference>
<dbReference type="GO" id="GO:0008270">
    <property type="term" value="F:zinc ion binding"/>
    <property type="evidence" value="ECO:0007669"/>
    <property type="project" value="UniProtKB-KW"/>
</dbReference>
<feature type="domain" description="PHD-type" evidence="12">
    <location>
        <begin position="147"/>
        <end position="196"/>
    </location>
</feature>
<dbReference type="InterPro" id="IPR011011">
    <property type="entry name" value="Znf_FYVE_PHD"/>
</dbReference>
<dbReference type="Gene3D" id="6.10.140.1740">
    <property type="match status" value="1"/>
</dbReference>
<keyword evidence="6 10" id="KW-0539">Nucleus</keyword>
<comment type="subunit">
    <text evidence="10">Component of an histone acetyltransferase complex. Interacts with H3K4me3 and to a lesser extent with H3K4me2.</text>
</comment>
<dbReference type="GO" id="GO:0006325">
    <property type="term" value="P:chromatin organization"/>
    <property type="evidence" value="ECO:0007669"/>
    <property type="project" value="UniProtKB-KW"/>
</dbReference>
<proteinExistence type="inferred from homology"/>